<feature type="compositionally biased region" description="Acidic residues" evidence="2">
    <location>
        <begin position="586"/>
        <end position="612"/>
    </location>
</feature>
<protein>
    <submittedName>
        <fullName evidence="3">Uncharacterized protein</fullName>
    </submittedName>
</protein>
<evidence type="ECO:0000256" key="2">
    <source>
        <dbReference type="SAM" id="MobiDB-lite"/>
    </source>
</evidence>
<evidence type="ECO:0000313" key="3">
    <source>
        <dbReference type="EMBL" id="SPD17744.1"/>
    </source>
</evidence>
<feature type="compositionally biased region" description="Basic residues" evidence="2">
    <location>
        <begin position="622"/>
        <end position="653"/>
    </location>
</feature>
<dbReference type="AlphaFoldDB" id="A0A2N9I145"/>
<proteinExistence type="predicted"/>
<gene>
    <name evidence="3" type="ORF">FSB_LOCUS45626</name>
</gene>
<feature type="coiled-coil region" evidence="1">
    <location>
        <begin position="435"/>
        <end position="497"/>
    </location>
</feature>
<feature type="compositionally biased region" description="Basic residues" evidence="2">
    <location>
        <begin position="258"/>
        <end position="268"/>
    </location>
</feature>
<sequence>MTSKLAMLVNTEESMMRFRLLYQIPPSVSLTYCNSDNFPPINRGEILIPIMAIVEGGVRFPLHEFLIDFLQTVNATPSQISVNTFRIIMGVIAINRLLDVNLTIREILAVYQYKCPGAKSNTLCHLVARNVNEKLVNGLPSTNKGFEKDYLRVGGIWFPGSSLCRSEFGHPDQRRLESARKQGDAELIRRVLSSNFCVDERGEPRSAPLLLGYEPQPAEPERPEDYPDRIPVGQVYAMPPPINPFEVMGKRSTVIPSKKAKDKGKGKRKAPEAPKILKRPLEEISITESESQPISERVPSPEPARDQISEEPEQEEELQPRKKRGRNEPPTIPTEGPSSHVSAWDPALLFGEHPITVQDSIMDNPDNEVSGQIARGLAFATCLPKDMNKWAGTQPGPAFRHITKNLIMATQGVMTMEAKFYRLSERHQKTVAEHEKVMSDTLRAASENLKKLEDEISKKANLMKEVEERARAEATKRSEAEAEVARLQERMGKLESECISRLNKAHQEGVKEGEQKGIEEGLQKGKALGREGAMGEVATQFQLVYNSGFRLGWKSALYKTEHPETSELFLRTGTPLPFPNAGLQNSDDEGSEEGGVDEEEEEEGEEGEEGGEGQEGKERERRGRKKGRGRRPRRKRGGRRRRKGKKKKKKQKKERKEGEGRKEEEKEKEEGEAIIEGSQLQADDRVEPTMVVPDVVDLTEQTATTSEQPPNS</sequence>
<feature type="region of interest" description="Disordered" evidence="2">
    <location>
        <begin position="207"/>
        <end position="229"/>
    </location>
</feature>
<accession>A0A2N9I145</accession>
<dbReference type="EMBL" id="OIVN01004494">
    <property type="protein sequence ID" value="SPD17744.1"/>
    <property type="molecule type" value="Genomic_DNA"/>
</dbReference>
<feature type="region of interest" description="Disordered" evidence="2">
    <location>
        <begin position="570"/>
        <end position="688"/>
    </location>
</feature>
<name>A0A2N9I145_FAGSY</name>
<feature type="compositionally biased region" description="Basic and acidic residues" evidence="2">
    <location>
        <begin position="219"/>
        <end position="228"/>
    </location>
</feature>
<feature type="region of interest" description="Disordered" evidence="2">
    <location>
        <begin position="246"/>
        <end position="342"/>
    </location>
</feature>
<keyword evidence="1" id="KW-0175">Coiled coil</keyword>
<organism evidence="3">
    <name type="scientific">Fagus sylvatica</name>
    <name type="common">Beechnut</name>
    <dbReference type="NCBI Taxonomy" id="28930"/>
    <lineage>
        <taxon>Eukaryota</taxon>
        <taxon>Viridiplantae</taxon>
        <taxon>Streptophyta</taxon>
        <taxon>Embryophyta</taxon>
        <taxon>Tracheophyta</taxon>
        <taxon>Spermatophyta</taxon>
        <taxon>Magnoliopsida</taxon>
        <taxon>eudicotyledons</taxon>
        <taxon>Gunneridae</taxon>
        <taxon>Pentapetalae</taxon>
        <taxon>rosids</taxon>
        <taxon>fabids</taxon>
        <taxon>Fagales</taxon>
        <taxon>Fagaceae</taxon>
        <taxon>Fagus</taxon>
    </lineage>
</organism>
<reference evidence="3" key="1">
    <citation type="submission" date="2018-02" db="EMBL/GenBank/DDBJ databases">
        <authorList>
            <person name="Cohen D.B."/>
            <person name="Kent A.D."/>
        </authorList>
    </citation>
    <scope>NUCLEOTIDE SEQUENCE</scope>
</reference>
<evidence type="ECO:0000256" key="1">
    <source>
        <dbReference type="SAM" id="Coils"/>
    </source>
</evidence>
<feature type="compositionally biased region" description="Basic and acidic residues" evidence="2">
    <location>
        <begin position="654"/>
        <end position="671"/>
    </location>
</feature>